<sequence length="574" mass="62604">MAHILRSEQHLPQLPTTIGSRRFKGYYILRICSRLPLDMSDLALLKISQSVPLHHYPLHALKILGSSLYNIQVPPNDPLTLRYVSLTHTHSRFVLLLQSLAHGGLAFTSEIDADDYALTPPVGPPAQALSGLRELVFPQPLAVFEHADQFADQTNRRDDNSTMERLTRTSTNGSARLPGYSTNSAPHASADFQSLMAKKPTSKKLLRPVISALGGGQKAPPPPPQANPPALAYYVGAWRRNTVGRRPAMKSYPPSEDDEFSLSRPATRRSSSAHPSTASSIASSSPSTSGSNSNGDTDASSFSPRDTSKPPLFRDTASASRPNPASPHDLSVATSRFRAPLLRVFVPCSVLDEIAISMCEEQLVQAGLWDLLSTGDIICNFGFVPSQDSSDSQSSKSSAKSDRDCSTVSTFRRQWLIFNGYCLVHYIPPSPPPIERALTLPSPFYYSHILPANTEPRFVMSLPPLQHRNAGFYGVNPDGPFAQLTLSTARGQKQVQRLGEGWQGEWVLEAEGTQEGKQQLLDAVKPGPDGSTPRGLWEIVRDKSGGGRIWIKLIRSNIDSRGLSSEQAATTPKI</sequence>
<reference evidence="1" key="1">
    <citation type="submission" date="2022-07" db="EMBL/GenBank/DDBJ databases">
        <title>Genome Sequence of Phlebia brevispora.</title>
        <authorList>
            <person name="Buettner E."/>
        </authorList>
    </citation>
    <scope>NUCLEOTIDE SEQUENCE</scope>
    <source>
        <strain evidence="1">MPL23</strain>
    </source>
</reference>
<organism evidence="1 2">
    <name type="scientific">Phlebia brevispora</name>
    <dbReference type="NCBI Taxonomy" id="194682"/>
    <lineage>
        <taxon>Eukaryota</taxon>
        <taxon>Fungi</taxon>
        <taxon>Dikarya</taxon>
        <taxon>Basidiomycota</taxon>
        <taxon>Agaricomycotina</taxon>
        <taxon>Agaricomycetes</taxon>
        <taxon>Polyporales</taxon>
        <taxon>Meruliaceae</taxon>
        <taxon>Phlebia</taxon>
    </lineage>
</organism>
<proteinExistence type="predicted"/>
<protein>
    <submittedName>
        <fullName evidence="1">Uncharacterized protein</fullName>
    </submittedName>
</protein>
<evidence type="ECO:0000313" key="1">
    <source>
        <dbReference type="EMBL" id="KAJ3535591.1"/>
    </source>
</evidence>
<evidence type="ECO:0000313" key="2">
    <source>
        <dbReference type="Proteomes" id="UP001148662"/>
    </source>
</evidence>
<gene>
    <name evidence="1" type="ORF">NM688_g6958</name>
</gene>
<keyword evidence="2" id="KW-1185">Reference proteome</keyword>
<accession>A0ACC1SAK1</accession>
<dbReference type="EMBL" id="JANHOG010001529">
    <property type="protein sequence ID" value="KAJ3535591.1"/>
    <property type="molecule type" value="Genomic_DNA"/>
</dbReference>
<name>A0ACC1SAK1_9APHY</name>
<comment type="caution">
    <text evidence="1">The sequence shown here is derived from an EMBL/GenBank/DDBJ whole genome shotgun (WGS) entry which is preliminary data.</text>
</comment>
<dbReference type="Proteomes" id="UP001148662">
    <property type="component" value="Unassembled WGS sequence"/>
</dbReference>